<dbReference type="AlphaFoldDB" id="A0A931J023"/>
<dbReference type="Gene3D" id="1.10.10.10">
    <property type="entry name" value="Winged helix-like DNA-binding domain superfamily/Winged helix DNA-binding domain"/>
    <property type="match status" value="1"/>
</dbReference>
<dbReference type="EMBL" id="JAEDAK010000005">
    <property type="protein sequence ID" value="MBH9576981.1"/>
    <property type="molecule type" value="Genomic_DNA"/>
</dbReference>
<evidence type="ECO:0000256" key="1">
    <source>
        <dbReference type="ARBA" id="ARBA00009437"/>
    </source>
</evidence>
<feature type="domain" description="HTH lysR-type" evidence="5">
    <location>
        <begin position="1"/>
        <end position="59"/>
    </location>
</feature>
<protein>
    <submittedName>
        <fullName evidence="6">LysR family transcriptional regulator</fullName>
    </submittedName>
</protein>
<comment type="similarity">
    <text evidence="1">Belongs to the LysR transcriptional regulatory family.</text>
</comment>
<dbReference type="InterPro" id="IPR005119">
    <property type="entry name" value="LysR_subst-bd"/>
</dbReference>
<dbReference type="Gene3D" id="3.40.190.290">
    <property type="match status" value="1"/>
</dbReference>
<dbReference type="InterPro" id="IPR036388">
    <property type="entry name" value="WH-like_DNA-bd_sf"/>
</dbReference>
<dbReference type="PANTHER" id="PTHR30537">
    <property type="entry name" value="HTH-TYPE TRANSCRIPTIONAL REGULATOR"/>
    <property type="match status" value="1"/>
</dbReference>
<organism evidence="6 7">
    <name type="scientific">Inhella proteolytica</name>
    <dbReference type="NCBI Taxonomy" id="2795029"/>
    <lineage>
        <taxon>Bacteria</taxon>
        <taxon>Pseudomonadati</taxon>
        <taxon>Pseudomonadota</taxon>
        <taxon>Betaproteobacteria</taxon>
        <taxon>Burkholderiales</taxon>
        <taxon>Sphaerotilaceae</taxon>
        <taxon>Inhella</taxon>
    </lineage>
</organism>
<dbReference type="CDD" id="cd08472">
    <property type="entry name" value="PBP2_CrgA_like_3"/>
    <property type="match status" value="1"/>
</dbReference>
<accession>A0A931J023</accession>
<dbReference type="GO" id="GO:0043565">
    <property type="term" value="F:sequence-specific DNA binding"/>
    <property type="evidence" value="ECO:0007669"/>
    <property type="project" value="TreeGrafter"/>
</dbReference>
<sequence length="319" mass="34831">MDKFSAMRAFVRVVEAGSFTRAAEALGVPKAQVTRQVQALEQELRTLLLNRTTRRVTATAEGAAYYERAVSVLDDVEELESSLSHAKAHPRGRLRVDVPSPAATLVLLPALHEFCAQYPDIQIDLGISDRVVDLVAERVDCAIRGGTITDPSLIARRLGEIRRVACASPEYLRRHGMPQHPSDLEDETHRVISYFAHGSERLTYVMERGKERVEVHPKSGIAVNDSSAMLAAGLAGLGIARTGAFMAAPYVAAGSLQIVLPEWSAGVSPLYLVYPPNRHVPARLRVFIDWVVKLFDCALSGQTRGPATGLPNVHKELAL</sequence>
<dbReference type="InterPro" id="IPR036390">
    <property type="entry name" value="WH_DNA-bd_sf"/>
</dbReference>
<dbReference type="PROSITE" id="PS50931">
    <property type="entry name" value="HTH_LYSR"/>
    <property type="match status" value="1"/>
</dbReference>
<keyword evidence="2" id="KW-0805">Transcription regulation</keyword>
<dbReference type="FunFam" id="1.10.10.10:FF:000001">
    <property type="entry name" value="LysR family transcriptional regulator"/>
    <property type="match status" value="1"/>
</dbReference>
<dbReference type="SUPFAM" id="SSF53850">
    <property type="entry name" value="Periplasmic binding protein-like II"/>
    <property type="match status" value="1"/>
</dbReference>
<dbReference type="PANTHER" id="PTHR30537:SF17">
    <property type="entry name" value="LYSR-FAMILY REGULATORY PROTEIN"/>
    <property type="match status" value="1"/>
</dbReference>
<evidence type="ECO:0000256" key="2">
    <source>
        <dbReference type="ARBA" id="ARBA00023015"/>
    </source>
</evidence>
<dbReference type="GO" id="GO:0006351">
    <property type="term" value="P:DNA-templated transcription"/>
    <property type="evidence" value="ECO:0007669"/>
    <property type="project" value="TreeGrafter"/>
</dbReference>
<dbReference type="InterPro" id="IPR000847">
    <property type="entry name" value="LysR_HTH_N"/>
</dbReference>
<evidence type="ECO:0000259" key="5">
    <source>
        <dbReference type="PROSITE" id="PS50931"/>
    </source>
</evidence>
<keyword evidence="3" id="KW-0238">DNA-binding</keyword>
<dbReference type="Pfam" id="PF03466">
    <property type="entry name" value="LysR_substrate"/>
    <property type="match status" value="1"/>
</dbReference>
<dbReference type="Pfam" id="PF00126">
    <property type="entry name" value="HTH_1"/>
    <property type="match status" value="1"/>
</dbReference>
<evidence type="ECO:0000313" key="6">
    <source>
        <dbReference type="EMBL" id="MBH9576981.1"/>
    </source>
</evidence>
<evidence type="ECO:0000313" key="7">
    <source>
        <dbReference type="Proteomes" id="UP000613266"/>
    </source>
</evidence>
<comment type="caution">
    <text evidence="6">The sequence shown here is derived from an EMBL/GenBank/DDBJ whole genome shotgun (WGS) entry which is preliminary data.</text>
</comment>
<evidence type="ECO:0000256" key="3">
    <source>
        <dbReference type="ARBA" id="ARBA00023125"/>
    </source>
</evidence>
<dbReference type="SUPFAM" id="SSF46785">
    <property type="entry name" value="Winged helix' DNA-binding domain"/>
    <property type="match status" value="1"/>
</dbReference>
<evidence type="ECO:0000256" key="4">
    <source>
        <dbReference type="ARBA" id="ARBA00023163"/>
    </source>
</evidence>
<dbReference type="FunFam" id="3.40.190.290:FF:000001">
    <property type="entry name" value="Transcriptional regulator, LysR family"/>
    <property type="match status" value="1"/>
</dbReference>
<dbReference type="InterPro" id="IPR058163">
    <property type="entry name" value="LysR-type_TF_proteobact-type"/>
</dbReference>
<proteinExistence type="inferred from homology"/>
<dbReference type="Proteomes" id="UP000613266">
    <property type="component" value="Unassembled WGS sequence"/>
</dbReference>
<dbReference type="GO" id="GO:0003700">
    <property type="term" value="F:DNA-binding transcription factor activity"/>
    <property type="evidence" value="ECO:0007669"/>
    <property type="project" value="InterPro"/>
</dbReference>
<keyword evidence="7" id="KW-1185">Reference proteome</keyword>
<reference evidence="6" key="1">
    <citation type="submission" date="2020-12" db="EMBL/GenBank/DDBJ databases">
        <title>The genome sequence of Inhella sp. 1Y17.</title>
        <authorList>
            <person name="Liu Y."/>
        </authorList>
    </citation>
    <scope>NUCLEOTIDE SEQUENCE</scope>
    <source>
        <strain evidence="6">1Y17</strain>
    </source>
</reference>
<gene>
    <name evidence="6" type="ORF">I7X39_08695</name>
</gene>
<name>A0A931J023_9BURK</name>
<keyword evidence="4" id="KW-0804">Transcription</keyword>